<dbReference type="EMBL" id="CP014672">
    <property type="protein sequence ID" value="ANW99647.1"/>
    <property type="molecule type" value="Genomic_DNA"/>
</dbReference>
<evidence type="ECO:0000256" key="3">
    <source>
        <dbReference type="ARBA" id="ARBA00022722"/>
    </source>
</evidence>
<keyword evidence="5 6" id="KW-0378">Hydrolase</keyword>
<evidence type="ECO:0000313" key="9">
    <source>
        <dbReference type="EMBL" id="ANW99647.1"/>
    </source>
</evidence>
<keyword evidence="1 6" id="KW-0690">Ribosome biogenesis</keyword>
<dbReference type="GO" id="GO:0005737">
    <property type="term" value="C:cytoplasm"/>
    <property type="evidence" value="ECO:0007669"/>
    <property type="project" value="UniProtKB-SubCell"/>
</dbReference>
<dbReference type="GO" id="GO:0006364">
    <property type="term" value="P:rRNA processing"/>
    <property type="evidence" value="ECO:0007669"/>
    <property type="project" value="UniProtKB-UniRule"/>
</dbReference>
<keyword evidence="4 6" id="KW-0255">Endonuclease</keyword>
<keyword evidence="7" id="KW-1133">Transmembrane helix</keyword>
<dbReference type="HAMAP" id="MF_01468">
    <property type="entry name" value="RNase_Mini_III"/>
    <property type="match status" value="1"/>
</dbReference>
<reference evidence="9 10" key="1">
    <citation type="submission" date="2016-02" db="EMBL/GenBank/DDBJ databases">
        <title>Comparison of Clostridium stercorarium subspecies using comparative genomics and transcriptomics.</title>
        <authorList>
            <person name="Schellenberg J."/>
            <person name="Thallinger G."/>
            <person name="Levin D.B."/>
            <person name="Zhang X."/>
            <person name="Alvare G."/>
            <person name="Fristensky B."/>
            <person name="Sparling R."/>
        </authorList>
    </citation>
    <scope>NUCLEOTIDE SEQUENCE [LARGE SCALE GENOMIC DNA]</scope>
    <source>
        <strain evidence="9 10">DSM 2910</strain>
    </source>
</reference>
<proteinExistence type="inferred from homology"/>
<dbReference type="SUPFAM" id="SSF69065">
    <property type="entry name" value="RNase III domain-like"/>
    <property type="match status" value="1"/>
</dbReference>
<evidence type="ECO:0000313" key="10">
    <source>
        <dbReference type="Proteomes" id="UP000092971"/>
    </source>
</evidence>
<keyword evidence="6" id="KW-0694">RNA-binding</keyword>
<dbReference type="OrthoDB" id="46571at2"/>
<evidence type="ECO:0000259" key="8">
    <source>
        <dbReference type="Pfam" id="PF00636"/>
    </source>
</evidence>
<feature type="domain" description="RNase III" evidence="8">
    <location>
        <begin position="18"/>
        <end position="113"/>
    </location>
</feature>
<evidence type="ECO:0000256" key="2">
    <source>
        <dbReference type="ARBA" id="ARBA00022552"/>
    </source>
</evidence>
<dbReference type="RefSeq" id="WP_015360074.1">
    <property type="nucleotide sequence ID" value="NZ_CP014672.1"/>
</dbReference>
<evidence type="ECO:0000256" key="6">
    <source>
        <dbReference type="HAMAP-Rule" id="MF_01468"/>
    </source>
</evidence>
<dbReference type="GO" id="GO:0019843">
    <property type="term" value="F:rRNA binding"/>
    <property type="evidence" value="ECO:0007669"/>
    <property type="project" value="UniProtKB-UniRule"/>
</dbReference>
<keyword evidence="6" id="KW-0699">rRNA-binding</keyword>
<name>A0A1B1YFU9_THEST</name>
<comment type="subcellular location">
    <subcellularLocation>
        <location evidence="6">Cytoplasm</location>
    </subcellularLocation>
</comment>
<feature type="active site" evidence="6">
    <location>
        <position position="24"/>
    </location>
</feature>
<dbReference type="InterPro" id="IPR000999">
    <property type="entry name" value="RNase_III_dom"/>
</dbReference>
<dbReference type="InterPro" id="IPR008226">
    <property type="entry name" value="Mini3_fam"/>
</dbReference>
<evidence type="ECO:0000256" key="7">
    <source>
        <dbReference type="SAM" id="Phobius"/>
    </source>
</evidence>
<evidence type="ECO:0000256" key="5">
    <source>
        <dbReference type="ARBA" id="ARBA00022801"/>
    </source>
</evidence>
<comment type="cofactor">
    <cofactor evidence="6">
        <name>Mg(2+)</name>
        <dbReference type="ChEBI" id="CHEBI:18420"/>
    </cofactor>
</comment>
<keyword evidence="7" id="KW-0472">Membrane</keyword>
<keyword evidence="6" id="KW-0963">Cytoplasm</keyword>
<evidence type="ECO:0000256" key="4">
    <source>
        <dbReference type="ARBA" id="ARBA00022759"/>
    </source>
</evidence>
<dbReference type="Pfam" id="PF00636">
    <property type="entry name" value="Ribonuclease_3"/>
    <property type="match status" value="1"/>
</dbReference>
<dbReference type="InterPro" id="IPR036389">
    <property type="entry name" value="RNase_III_sf"/>
</dbReference>
<dbReference type="AlphaFoldDB" id="A0A1B1YFU9"/>
<keyword evidence="3 6" id="KW-0540">Nuclease</keyword>
<accession>A0A1B1YFU9</accession>
<comment type="function">
    <text evidence="6">Involved in correct processing of both the 5' and 3' ends of 23S rRNA precursor. Processes 30S rRNA precursor transcript even in absence of ribonuclease 3 (Rnc); Rnc processes 30S rRNA into smaller rRNA precursors.</text>
</comment>
<sequence>MKTEKPDIQYVNRLSPLVLAFVGDAVFNLFIRSRLVMKKNESAHMMHVKAINYVKASAQSKIVSKLQDKLNDEEKNILRRGRNTKSATIPKHADVLDYRRATAFEAVLGYLYLLGMNERLEEILNMAAEIIENEQEGEKHNGEKEE</sequence>
<protein>
    <recommendedName>
        <fullName evidence="6">Mini-ribonuclease 3</fullName>
        <shortName evidence="6">Mini-3</shortName>
        <shortName evidence="6">Mini-RNase 3</shortName>
        <ecNumber evidence="6">3.1.26.-</ecNumber>
    </recommendedName>
    <alternativeName>
        <fullName evidence="6">Mini-RNase III</fullName>
        <shortName evidence="6">Mini-III</shortName>
    </alternativeName>
</protein>
<dbReference type="PANTHER" id="PTHR34276">
    <property type="entry name" value="MINI-RIBONUCLEASE 3"/>
    <property type="match status" value="1"/>
</dbReference>
<dbReference type="GO" id="GO:0004525">
    <property type="term" value="F:ribonuclease III activity"/>
    <property type="evidence" value="ECO:0007669"/>
    <property type="project" value="InterPro"/>
</dbReference>
<dbReference type="Gene3D" id="1.10.1520.10">
    <property type="entry name" value="Ribonuclease III domain"/>
    <property type="match status" value="1"/>
</dbReference>
<feature type="transmembrane region" description="Helical" evidence="7">
    <location>
        <begin position="14"/>
        <end position="31"/>
    </location>
</feature>
<organism evidence="9 10">
    <name type="scientific">Thermoclostridium stercorarium subsp. thermolacticum DSM 2910</name>
    <dbReference type="NCBI Taxonomy" id="1121336"/>
    <lineage>
        <taxon>Bacteria</taxon>
        <taxon>Bacillati</taxon>
        <taxon>Bacillota</taxon>
        <taxon>Clostridia</taxon>
        <taxon>Eubacteriales</taxon>
        <taxon>Oscillospiraceae</taxon>
        <taxon>Thermoclostridium</taxon>
    </lineage>
</organism>
<dbReference type="Proteomes" id="UP000092971">
    <property type="component" value="Chromosome"/>
</dbReference>
<dbReference type="EC" id="3.1.26.-" evidence="6"/>
<gene>
    <name evidence="6" type="primary">mrnC</name>
    <name evidence="9" type="ORF">CSTERTH_11680</name>
</gene>
<dbReference type="PANTHER" id="PTHR34276:SF1">
    <property type="entry name" value="MINI-RIBONUCLEASE 3"/>
    <property type="match status" value="1"/>
</dbReference>
<keyword evidence="2 6" id="KW-0698">rRNA processing</keyword>
<dbReference type="PIRSF" id="PIRSF005520">
    <property type="entry name" value="UCP005520"/>
    <property type="match status" value="1"/>
</dbReference>
<comment type="subunit">
    <text evidence="6">Homodimer.</text>
</comment>
<evidence type="ECO:0000256" key="1">
    <source>
        <dbReference type="ARBA" id="ARBA00022517"/>
    </source>
</evidence>
<comment type="similarity">
    <text evidence="6">Belongs to the MrnC RNase family.</text>
</comment>
<keyword evidence="7" id="KW-0812">Transmembrane</keyword>
<keyword evidence="6" id="KW-0460">Magnesium</keyword>